<dbReference type="PROSITE" id="PS50006">
    <property type="entry name" value="FHA_DOMAIN"/>
    <property type="match status" value="1"/>
</dbReference>
<dbReference type="SUPFAM" id="SSF49879">
    <property type="entry name" value="SMAD/FHA domain"/>
    <property type="match status" value="1"/>
</dbReference>
<name>A0A172RZB1_9ACTN</name>
<dbReference type="AlphaFoldDB" id="A0A172RZB1"/>
<dbReference type="Gene3D" id="3.30.2320.60">
    <property type="entry name" value="FhaA, phosphopeptide-binding domain (DUF3662)"/>
    <property type="match status" value="1"/>
</dbReference>
<dbReference type="Proteomes" id="UP000182975">
    <property type="component" value="Unassembled WGS sequence"/>
</dbReference>
<dbReference type="PANTHER" id="PTHR23308">
    <property type="entry name" value="NUCLEAR INHIBITOR OF PROTEIN PHOSPHATASE-1"/>
    <property type="match status" value="1"/>
</dbReference>
<dbReference type="InterPro" id="IPR042287">
    <property type="entry name" value="FhaA_N_sf"/>
</dbReference>
<dbReference type="Gene3D" id="2.60.200.20">
    <property type="match status" value="1"/>
</dbReference>
<dbReference type="OrthoDB" id="151099at2"/>
<dbReference type="SMART" id="SM00240">
    <property type="entry name" value="FHA"/>
    <property type="match status" value="1"/>
</dbReference>
<dbReference type="Pfam" id="PF12401">
    <property type="entry name" value="FhaA_N"/>
    <property type="match status" value="1"/>
</dbReference>
<evidence type="ECO:0000256" key="1">
    <source>
        <dbReference type="ARBA" id="ARBA00022553"/>
    </source>
</evidence>
<dbReference type="Pfam" id="PF00498">
    <property type="entry name" value="FHA"/>
    <property type="match status" value="1"/>
</dbReference>
<proteinExistence type="predicted"/>
<evidence type="ECO:0000259" key="3">
    <source>
        <dbReference type="PROSITE" id="PS50006"/>
    </source>
</evidence>
<reference evidence="5" key="1">
    <citation type="submission" date="2016-10" db="EMBL/GenBank/DDBJ databases">
        <authorList>
            <person name="Varghese N."/>
        </authorList>
    </citation>
    <scope>NUCLEOTIDE SEQUENCE [LARGE SCALE GENOMIC DNA]</scope>
    <source>
        <strain evidence="5">DSM 21843</strain>
    </source>
</reference>
<gene>
    <name evidence="4" type="ORF">SAMN02910314_00431</name>
</gene>
<accession>A0A172RZB1</accession>
<feature type="compositionally biased region" description="Pro residues" evidence="2">
    <location>
        <begin position="270"/>
        <end position="280"/>
    </location>
</feature>
<evidence type="ECO:0000256" key="2">
    <source>
        <dbReference type="SAM" id="MobiDB-lite"/>
    </source>
</evidence>
<dbReference type="PATRIC" id="fig|79604.3.peg.1617"/>
<dbReference type="InterPro" id="IPR000253">
    <property type="entry name" value="FHA_dom"/>
</dbReference>
<organism evidence="4 5">
    <name type="scientific">Denitrobacterium detoxificans</name>
    <dbReference type="NCBI Taxonomy" id="79604"/>
    <lineage>
        <taxon>Bacteria</taxon>
        <taxon>Bacillati</taxon>
        <taxon>Actinomycetota</taxon>
        <taxon>Coriobacteriia</taxon>
        <taxon>Eggerthellales</taxon>
        <taxon>Eggerthellaceae</taxon>
        <taxon>Denitrobacterium</taxon>
    </lineage>
</organism>
<dbReference type="InterPro" id="IPR008984">
    <property type="entry name" value="SMAD_FHA_dom_sf"/>
</dbReference>
<evidence type="ECO:0000313" key="4">
    <source>
        <dbReference type="EMBL" id="SEO52055.1"/>
    </source>
</evidence>
<dbReference type="STRING" id="79604.AAY81_08050"/>
<keyword evidence="5" id="KW-1185">Reference proteome</keyword>
<protein>
    <submittedName>
        <fullName evidence="4">FHA domain-containing protein</fullName>
    </submittedName>
</protein>
<dbReference type="InterPro" id="IPR050923">
    <property type="entry name" value="Cell_Proc_Reg/RNA_Proc"/>
</dbReference>
<dbReference type="EMBL" id="FOEC01000002">
    <property type="protein sequence ID" value="SEO52055.1"/>
    <property type="molecule type" value="Genomic_DNA"/>
</dbReference>
<feature type="domain" description="FHA" evidence="3">
    <location>
        <begin position="321"/>
        <end position="371"/>
    </location>
</feature>
<dbReference type="CDD" id="cd00060">
    <property type="entry name" value="FHA"/>
    <property type="match status" value="1"/>
</dbReference>
<dbReference type="InterPro" id="IPR022128">
    <property type="entry name" value="FhaA_N"/>
</dbReference>
<evidence type="ECO:0000313" key="5">
    <source>
        <dbReference type="Proteomes" id="UP000182975"/>
    </source>
</evidence>
<sequence length="394" mass="42810">MGIFSRFEGHVEDGLEGAANKMFDAPISPVQIAKKAEKAMRREKMVGAGRQYAPTLYTILVNPDDDQRLFGYYPTLAGETETYLAAKANENGLVMDGQPLVRFIVDEELRHGKFDVIAEMVSAPIISQLRQEEMARYGLAGGPQMGGFAPQQAYAPQRGPQMGYDAPYQQQQAYAPAGGGYTAEPSMAQPPHKEPLPYVPEEEIDRSIDYGEYTFNSQDFENYEENGAAYTPSAQGREGYGRRTSQPLDPAYAGGFPEEDQFAGFGAPARPTPAPAPARPQPMQAPATRTFNDASPAAAVYPARLVNTATGRTYALTVSRMVMGRSSGCGIVVDDINASRSHAEFTCDGNGVWTITDLGSTNGTYVNGQRITSQPLYEGDRISLGMTDLMFTQN</sequence>
<dbReference type="KEGG" id="ddt:AAY81_08050"/>
<keyword evidence="1" id="KW-0597">Phosphoprotein</keyword>
<dbReference type="RefSeq" id="WP_066663716.1">
    <property type="nucleotide sequence ID" value="NZ_CP011402.1"/>
</dbReference>
<feature type="region of interest" description="Disordered" evidence="2">
    <location>
        <begin position="230"/>
        <end position="289"/>
    </location>
</feature>